<gene>
    <name evidence="3" type="ORF">SAMN02983003_0942</name>
</gene>
<dbReference type="Pfam" id="PF14110">
    <property type="entry name" value="DUF4282"/>
    <property type="match status" value="1"/>
</dbReference>
<sequence length="167" mass="18283">MPIEDIKKILLSPALFRLDRRLAPSLVPLLYAVGLFGVLIWAVKHLFATFGENFGNGLWGLLEIITFGTLALIGLRILCEGVLAYFRMADDEGALEPEHRVPSTLLEDITDALEDIADVVDDEDDYITPATDPPPYASGRPGEPSSGAGARRPGYRRTARRTPAPRP</sequence>
<dbReference type="InterPro" id="IPR025557">
    <property type="entry name" value="DUF4282"/>
</dbReference>
<dbReference type="STRING" id="665118.SAMN02983003_0942"/>
<reference evidence="3 4" key="1">
    <citation type="submission" date="2016-11" db="EMBL/GenBank/DDBJ databases">
        <authorList>
            <person name="Jaros S."/>
            <person name="Januszkiewicz K."/>
            <person name="Wedrychowicz H."/>
        </authorList>
    </citation>
    <scope>NUCLEOTIDE SEQUENCE [LARGE SCALE GENOMIC DNA]</scope>
    <source>
        <strain evidence="3 4">ATCC 23634</strain>
    </source>
</reference>
<feature type="region of interest" description="Disordered" evidence="1">
    <location>
        <begin position="122"/>
        <end position="167"/>
    </location>
</feature>
<keyword evidence="4" id="KW-1185">Reference proteome</keyword>
<evidence type="ECO:0000256" key="1">
    <source>
        <dbReference type="SAM" id="MobiDB-lite"/>
    </source>
</evidence>
<accession>A0A1K2HUP9</accession>
<organism evidence="3 4">
    <name type="scientific">Devosia enhydra</name>
    <dbReference type="NCBI Taxonomy" id="665118"/>
    <lineage>
        <taxon>Bacteria</taxon>
        <taxon>Pseudomonadati</taxon>
        <taxon>Pseudomonadota</taxon>
        <taxon>Alphaproteobacteria</taxon>
        <taxon>Hyphomicrobiales</taxon>
        <taxon>Devosiaceae</taxon>
        <taxon>Devosia</taxon>
    </lineage>
</organism>
<keyword evidence="2" id="KW-0812">Transmembrane</keyword>
<dbReference type="EMBL" id="FPKU01000001">
    <property type="protein sequence ID" value="SFZ82212.1"/>
    <property type="molecule type" value="Genomic_DNA"/>
</dbReference>
<dbReference type="Proteomes" id="UP000183447">
    <property type="component" value="Unassembled WGS sequence"/>
</dbReference>
<dbReference type="OrthoDB" id="7949883at2"/>
<evidence type="ECO:0000313" key="4">
    <source>
        <dbReference type="Proteomes" id="UP000183447"/>
    </source>
</evidence>
<feature type="transmembrane region" description="Helical" evidence="2">
    <location>
        <begin position="58"/>
        <end position="78"/>
    </location>
</feature>
<evidence type="ECO:0000256" key="2">
    <source>
        <dbReference type="SAM" id="Phobius"/>
    </source>
</evidence>
<evidence type="ECO:0008006" key="5">
    <source>
        <dbReference type="Google" id="ProtNLM"/>
    </source>
</evidence>
<proteinExistence type="predicted"/>
<protein>
    <recommendedName>
        <fullName evidence="5">DUF4282 domain-containing protein</fullName>
    </recommendedName>
</protein>
<dbReference type="RefSeq" id="WP_072339438.1">
    <property type="nucleotide sequence ID" value="NZ_FPKU01000001.1"/>
</dbReference>
<keyword evidence="2" id="KW-0472">Membrane</keyword>
<dbReference type="AlphaFoldDB" id="A0A1K2HUP9"/>
<feature type="transmembrane region" description="Helical" evidence="2">
    <location>
        <begin position="21"/>
        <end position="43"/>
    </location>
</feature>
<evidence type="ECO:0000313" key="3">
    <source>
        <dbReference type="EMBL" id="SFZ82212.1"/>
    </source>
</evidence>
<name>A0A1K2HUP9_9HYPH</name>
<keyword evidence="2" id="KW-1133">Transmembrane helix</keyword>